<accession>A0A915EQD5</accession>
<reference evidence="2" key="1">
    <citation type="submission" date="2022-11" db="UniProtKB">
        <authorList>
            <consortium name="WormBaseParasite"/>
        </authorList>
    </citation>
    <scope>IDENTIFICATION</scope>
</reference>
<dbReference type="Proteomes" id="UP000887574">
    <property type="component" value="Unplaced"/>
</dbReference>
<evidence type="ECO:0000313" key="1">
    <source>
        <dbReference type="Proteomes" id="UP000887574"/>
    </source>
</evidence>
<protein>
    <submittedName>
        <fullName evidence="2">Uncharacterized protein</fullName>
    </submittedName>
</protein>
<keyword evidence="1" id="KW-1185">Reference proteome</keyword>
<proteinExistence type="predicted"/>
<evidence type="ECO:0000313" key="2">
    <source>
        <dbReference type="WBParaSite" id="jg9298"/>
    </source>
</evidence>
<organism evidence="1 2">
    <name type="scientific">Ditylenchus dipsaci</name>
    <dbReference type="NCBI Taxonomy" id="166011"/>
    <lineage>
        <taxon>Eukaryota</taxon>
        <taxon>Metazoa</taxon>
        <taxon>Ecdysozoa</taxon>
        <taxon>Nematoda</taxon>
        <taxon>Chromadorea</taxon>
        <taxon>Rhabditida</taxon>
        <taxon>Tylenchina</taxon>
        <taxon>Tylenchomorpha</taxon>
        <taxon>Sphaerularioidea</taxon>
        <taxon>Anguinidae</taxon>
        <taxon>Anguininae</taxon>
        <taxon>Ditylenchus</taxon>
    </lineage>
</organism>
<dbReference type="WBParaSite" id="jg9298">
    <property type="protein sequence ID" value="jg9298"/>
    <property type="gene ID" value="jg9298"/>
</dbReference>
<dbReference type="AlphaFoldDB" id="A0A915EQD5"/>
<name>A0A915EQD5_9BILA</name>
<sequence>MLKEARAMETAAEVSEEEDVEEDLANSYLSVPFAIPHLMMESLSHNYSRRIRTNLSFCHLSSGYCFNQSISSSSL</sequence>